<gene>
    <name evidence="2" type="ORF">H8K55_03650</name>
</gene>
<keyword evidence="1" id="KW-0472">Membrane</keyword>
<keyword evidence="3" id="KW-1185">Reference proteome</keyword>
<keyword evidence="1" id="KW-1133">Transmembrane helix</keyword>
<feature type="transmembrane region" description="Helical" evidence="1">
    <location>
        <begin position="12"/>
        <end position="35"/>
    </location>
</feature>
<name>A0ABR6Y7T9_9BURK</name>
<evidence type="ECO:0000313" key="2">
    <source>
        <dbReference type="EMBL" id="MBC3872671.1"/>
    </source>
</evidence>
<reference evidence="2 3" key="1">
    <citation type="submission" date="2020-08" db="EMBL/GenBank/DDBJ databases">
        <title>Novel species isolated from subtropical streams in China.</title>
        <authorList>
            <person name="Lu H."/>
        </authorList>
    </citation>
    <scope>NUCLEOTIDE SEQUENCE [LARGE SCALE GENOMIC DNA]</scope>
    <source>
        <strain evidence="2 3">LX15W</strain>
    </source>
</reference>
<evidence type="ECO:0000313" key="3">
    <source>
        <dbReference type="Proteomes" id="UP000624279"/>
    </source>
</evidence>
<evidence type="ECO:0000256" key="1">
    <source>
        <dbReference type="SAM" id="Phobius"/>
    </source>
</evidence>
<proteinExistence type="predicted"/>
<accession>A0ABR6Y7T9</accession>
<comment type="caution">
    <text evidence="2">The sequence shown here is derived from an EMBL/GenBank/DDBJ whole genome shotgun (WGS) entry which is preliminary data.</text>
</comment>
<sequence>MSHSSRFKIIKRGFISLFALAFLYGAVIFFPSFLYTYQYQNENIVIYSDEKLPSNIDKLSLTILERIKKSAYYNAQHEYRIFISNENWRWRLIANLRPDAGGFNIEFCPNNSFIRPSVIAENRIIPPRATMADAADRDLVYFISHEITHGMMVNSTGLFTSLSKTKSWIKEGYADLIGKKSFDYASNLAQLKSHEKRLQISSGLYVRYHLALVYLIEKKGLSFAEIVDKNPPLEEVIDEMLALK</sequence>
<evidence type="ECO:0008006" key="4">
    <source>
        <dbReference type="Google" id="ProtNLM"/>
    </source>
</evidence>
<dbReference type="EMBL" id="JACOGA010000003">
    <property type="protein sequence ID" value="MBC3872671.1"/>
    <property type="molecule type" value="Genomic_DNA"/>
</dbReference>
<dbReference type="Proteomes" id="UP000624279">
    <property type="component" value="Unassembled WGS sequence"/>
</dbReference>
<keyword evidence="1" id="KW-0812">Transmembrane</keyword>
<organism evidence="2 3">
    <name type="scientific">Undibacterium flavidum</name>
    <dbReference type="NCBI Taxonomy" id="2762297"/>
    <lineage>
        <taxon>Bacteria</taxon>
        <taxon>Pseudomonadati</taxon>
        <taxon>Pseudomonadota</taxon>
        <taxon>Betaproteobacteria</taxon>
        <taxon>Burkholderiales</taxon>
        <taxon>Oxalobacteraceae</taxon>
        <taxon>Undibacterium</taxon>
    </lineage>
</organism>
<protein>
    <recommendedName>
        <fullName evidence="4">Peptidase M48 domain-containing protein</fullName>
    </recommendedName>
</protein>
<dbReference type="RefSeq" id="WP_186940681.1">
    <property type="nucleotide sequence ID" value="NZ_JACOGA010000003.1"/>
</dbReference>